<feature type="region of interest" description="Disordered" evidence="12">
    <location>
        <begin position="175"/>
        <end position="292"/>
    </location>
</feature>
<feature type="compositionally biased region" description="Polar residues" evidence="12">
    <location>
        <begin position="279"/>
        <end position="292"/>
    </location>
</feature>
<evidence type="ECO:0000256" key="8">
    <source>
        <dbReference type="ARBA" id="ARBA00023136"/>
    </source>
</evidence>
<dbReference type="CDD" id="cd09254">
    <property type="entry name" value="AP_delta-COPI_MHD"/>
    <property type="match status" value="1"/>
</dbReference>
<evidence type="ECO:0000256" key="11">
    <source>
        <dbReference type="RuleBase" id="RU366052"/>
    </source>
</evidence>
<keyword evidence="9 10" id="KW-0968">Cytoplasmic vesicle</keyword>
<dbReference type="GO" id="GO:0015031">
    <property type="term" value="P:protein transport"/>
    <property type="evidence" value="ECO:0007669"/>
    <property type="project" value="UniProtKB-KW"/>
</dbReference>
<accession>A0AAW2ZKF5</accession>
<sequence>MVILAASICTKSGKALVSRQFRDISRIRIEGLLSAFPKLMNPKSQHTFVETDSVRYVYQPLESLFLLLITTKSSNIVEDLDTLQLLSLTVKDQCQNATTEDVVVDKAFEIMFAFDEVVSLGFKEKVNLDNVRTILEMESHAEEVYNINRENNIAAAKAISKQKAVSMINPENKKTGISKKDFIGGGPSSFENNTPSYTKTESRYTGSGSGGFGSSSGASSSSSSYSSAPSSDTSSKQAHVPRMKLAPKSKQPSNALVKELIKQGEVQPEEQQPTGPTQSNPTTPNINRQESYQESVHVVIEEKIRAEVDQEGGNAKIDVRGELFLSVKEGANANIKLQVSKNRAPDSQFATKLNPMLDKKAFSDDSILCLKNAKKSFPSGPDLHKIFTWRHQNSEDEGVLPLTVSCWPNASSDGTTVSVEYELTRKDMELNDLVIRIPVPPQDRNARVTVDTIEQGTYKYDQKASELVWTLDTIDADNNGTGALEFAVPNGGDRSAFFPIQVQFGSRSTLSRIAVDSVVSVEGNERIKHSSDTRLTVSEYSIV</sequence>
<evidence type="ECO:0000256" key="9">
    <source>
        <dbReference type="ARBA" id="ARBA00023329"/>
    </source>
</evidence>
<gene>
    <name evidence="14" type="ORF">AKO1_013852</name>
</gene>
<dbReference type="AlphaFoldDB" id="A0AAW2ZKF5"/>
<dbReference type="PANTHER" id="PTHR10121:SF0">
    <property type="entry name" value="COATOMER SUBUNIT DELTA"/>
    <property type="match status" value="1"/>
</dbReference>
<dbReference type="FunFam" id="3.30.450.60:FF:000003">
    <property type="entry name" value="Coatomer subunit delta"/>
    <property type="match status" value="1"/>
</dbReference>
<comment type="caution">
    <text evidence="14">The sequence shown here is derived from an EMBL/GenBank/DDBJ whole genome shotgun (WGS) entry which is preliminary data.</text>
</comment>
<evidence type="ECO:0000313" key="14">
    <source>
        <dbReference type="EMBL" id="KAL0489164.1"/>
    </source>
</evidence>
<keyword evidence="15" id="KW-1185">Reference proteome</keyword>
<dbReference type="InterPro" id="IPR027059">
    <property type="entry name" value="Coatomer_dsu"/>
</dbReference>
<dbReference type="InterPro" id="IPR028565">
    <property type="entry name" value="MHD"/>
</dbReference>
<keyword evidence="5 10" id="KW-0931">ER-Golgi transport</keyword>
<proteinExistence type="inferred from homology"/>
<dbReference type="EMBL" id="JAOPGA020001522">
    <property type="protein sequence ID" value="KAL0489164.1"/>
    <property type="molecule type" value="Genomic_DNA"/>
</dbReference>
<dbReference type="Pfam" id="PF00928">
    <property type="entry name" value="Adap_comp_sub"/>
    <property type="match status" value="1"/>
</dbReference>
<evidence type="ECO:0000256" key="7">
    <source>
        <dbReference type="ARBA" id="ARBA00023034"/>
    </source>
</evidence>
<dbReference type="SUPFAM" id="SSF49447">
    <property type="entry name" value="Second domain of Mu2 adaptin subunit (ap50) of ap2 adaptor"/>
    <property type="match status" value="1"/>
</dbReference>
<dbReference type="PANTHER" id="PTHR10121">
    <property type="entry name" value="COATOMER SUBUNIT DELTA"/>
    <property type="match status" value="1"/>
</dbReference>
<evidence type="ECO:0000256" key="12">
    <source>
        <dbReference type="SAM" id="MobiDB-lite"/>
    </source>
</evidence>
<feature type="compositionally biased region" description="Low complexity" evidence="12">
    <location>
        <begin position="215"/>
        <end position="235"/>
    </location>
</feature>
<dbReference type="GO" id="GO:0006890">
    <property type="term" value="P:retrograde vesicle-mediated transport, Golgi to endoplasmic reticulum"/>
    <property type="evidence" value="ECO:0007669"/>
    <property type="project" value="UniProtKB-UniRule"/>
</dbReference>
<evidence type="ECO:0000256" key="3">
    <source>
        <dbReference type="ARBA" id="ARBA00022448"/>
    </source>
</evidence>
<dbReference type="SUPFAM" id="SSF64356">
    <property type="entry name" value="SNARE-like"/>
    <property type="match status" value="1"/>
</dbReference>
<feature type="compositionally biased region" description="Low complexity" evidence="12">
    <location>
        <begin position="263"/>
        <end position="278"/>
    </location>
</feature>
<dbReference type="PROSITE" id="PS51072">
    <property type="entry name" value="MHD"/>
    <property type="match status" value="1"/>
</dbReference>
<evidence type="ECO:0000256" key="10">
    <source>
        <dbReference type="RuleBase" id="RU364018"/>
    </source>
</evidence>
<keyword evidence="7 10" id="KW-0333">Golgi apparatus</keyword>
<dbReference type="CDD" id="cd14830">
    <property type="entry name" value="Delta_COP_N"/>
    <property type="match status" value="1"/>
</dbReference>
<evidence type="ECO:0000256" key="5">
    <source>
        <dbReference type="ARBA" id="ARBA00022892"/>
    </source>
</evidence>
<feature type="domain" description="MHD" evidence="13">
    <location>
        <begin position="293"/>
        <end position="543"/>
    </location>
</feature>
<dbReference type="Gene3D" id="2.60.40.1170">
    <property type="entry name" value="Mu homology domain, subdomain B"/>
    <property type="match status" value="2"/>
</dbReference>
<dbReference type="Proteomes" id="UP001431209">
    <property type="component" value="Unassembled WGS sequence"/>
</dbReference>
<comment type="subunit">
    <text evidence="2 10">Oligomeric complex that consists of at least the alpha, beta, beta', gamma, delta, epsilon and zeta subunits.</text>
</comment>
<dbReference type="GO" id="GO:0030126">
    <property type="term" value="C:COPI vesicle coat"/>
    <property type="evidence" value="ECO:0007669"/>
    <property type="project" value="UniProtKB-UniRule"/>
</dbReference>
<dbReference type="GO" id="GO:0006888">
    <property type="term" value="P:endoplasmic reticulum to Golgi vesicle-mediated transport"/>
    <property type="evidence" value="ECO:0007669"/>
    <property type="project" value="TreeGrafter"/>
</dbReference>
<dbReference type="InterPro" id="IPR036168">
    <property type="entry name" value="AP2_Mu_C_sf"/>
</dbReference>
<evidence type="ECO:0000256" key="4">
    <source>
        <dbReference type="ARBA" id="ARBA00022490"/>
    </source>
</evidence>
<dbReference type="Gene3D" id="3.30.450.60">
    <property type="match status" value="1"/>
</dbReference>
<evidence type="ECO:0000256" key="6">
    <source>
        <dbReference type="ARBA" id="ARBA00022927"/>
    </source>
</evidence>
<dbReference type="InterPro" id="IPR011012">
    <property type="entry name" value="Longin-like_dom_sf"/>
</dbReference>
<name>A0AAW2ZKF5_9EUKA</name>
<dbReference type="GO" id="GO:0051645">
    <property type="term" value="P:Golgi localization"/>
    <property type="evidence" value="ECO:0007669"/>
    <property type="project" value="TreeGrafter"/>
</dbReference>
<protein>
    <recommendedName>
        <fullName evidence="10">Coatomer subunit delta</fullName>
    </recommendedName>
</protein>
<evidence type="ECO:0000256" key="2">
    <source>
        <dbReference type="ARBA" id="ARBA00011775"/>
    </source>
</evidence>
<comment type="similarity">
    <text evidence="1 10">Belongs to the adaptor complexes medium subunit family. Delta-COP subfamily.</text>
</comment>
<comment type="subcellular location">
    <subcellularLocation>
        <location evidence="10 11">Cytoplasm</location>
    </subcellularLocation>
    <subcellularLocation>
        <location evidence="10 11">Cytoplasmic vesicle</location>
        <location evidence="10 11">COPI-coated vesicle membrane</location>
        <topology evidence="10 11">Peripheral membrane protein</topology>
        <orientation evidence="10 11">Cytoplasmic side</orientation>
    </subcellularLocation>
    <subcellularLocation>
        <location evidence="10 11">Golgi apparatus membrane</location>
        <topology evidence="10 11">Peripheral membrane protein</topology>
        <orientation evidence="10 11">Cytoplasmic side</orientation>
    </subcellularLocation>
</comment>
<feature type="compositionally biased region" description="Polar residues" evidence="12">
    <location>
        <begin position="189"/>
        <end position="199"/>
    </location>
</feature>
<keyword evidence="6 10" id="KW-0653">Protein transport</keyword>
<evidence type="ECO:0000313" key="15">
    <source>
        <dbReference type="Proteomes" id="UP001431209"/>
    </source>
</evidence>
<evidence type="ECO:0000259" key="13">
    <source>
        <dbReference type="PROSITE" id="PS51072"/>
    </source>
</evidence>
<organism evidence="14 15">
    <name type="scientific">Acrasis kona</name>
    <dbReference type="NCBI Taxonomy" id="1008807"/>
    <lineage>
        <taxon>Eukaryota</taxon>
        <taxon>Discoba</taxon>
        <taxon>Heterolobosea</taxon>
        <taxon>Tetramitia</taxon>
        <taxon>Eutetramitia</taxon>
        <taxon>Acrasidae</taxon>
        <taxon>Acrasis</taxon>
    </lineage>
</organism>
<keyword evidence="3 10" id="KW-0813">Transport</keyword>
<reference evidence="14 15" key="1">
    <citation type="submission" date="2024-03" db="EMBL/GenBank/DDBJ databases">
        <title>The Acrasis kona genome and developmental transcriptomes reveal deep origins of eukaryotic multicellular pathways.</title>
        <authorList>
            <person name="Sheikh S."/>
            <person name="Fu C.-J."/>
            <person name="Brown M.W."/>
            <person name="Baldauf S.L."/>
        </authorList>
    </citation>
    <scope>NUCLEOTIDE SEQUENCE [LARGE SCALE GENOMIC DNA]</scope>
    <source>
        <strain evidence="14 15">ATCC MYA-3509</strain>
    </source>
</reference>
<dbReference type="GO" id="GO:0000139">
    <property type="term" value="C:Golgi membrane"/>
    <property type="evidence" value="ECO:0007669"/>
    <property type="project" value="UniProtKB-SubCell"/>
</dbReference>
<keyword evidence="8 10" id="KW-0472">Membrane</keyword>
<comment type="function">
    <text evidence="10">The coatomer is a cytosolic protein complex that binds to dilysine motifs and reversibly associates with Golgi non-clathrin-coated vesicles, which further mediate biosynthetic protein transport from the ER, via the Golgi up to the trans Golgi network. Coatomer complex is required for budding from Golgi membranes, and is essential for the retrograde Golgi-to-ER transport of dilysine-tagged proteins.</text>
</comment>
<evidence type="ECO:0000256" key="1">
    <source>
        <dbReference type="ARBA" id="ARBA00010516"/>
    </source>
</evidence>
<keyword evidence="4 10" id="KW-0963">Cytoplasm</keyword>